<comment type="caution">
    <text evidence="4">The sequence shown here is derived from an EMBL/GenBank/DDBJ whole genome shotgun (WGS) entry which is preliminary data.</text>
</comment>
<organism evidence="4 5">
    <name type="scientific">Tilletia caries</name>
    <name type="common">wheat bunt fungus</name>
    <dbReference type="NCBI Taxonomy" id="13290"/>
    <lineage>
        <taxon>Eukaryota</taxon>
        <taxon>Fungi</taxon>
        <taxon>Dikarya</taxon>
        <taxon>Basidiomycota</taxon>
        <taxon>Ustilaginomycotina</taxon>
        <taxon>Exobasidiomycetes</taxon>
        <taxon>Tilletiales</taxon>
        <taxon>Tilletiaceae</taxon>
        <taxon>Tilletia</taxon>
    </lineage>
</organism>
<evidence type="ECO:0000313" key="5">
    <source>
        <dbReference type="Proteomes" id="UP000077671"/>
    </source>
</evidence>
<reference evidence="4" key="2">
    <citation type="journal article" date="2019" name="IMA Fungus">
        <title>Genome sequencing and comparison of five Tilletia species to identify candidate genes for the detection of regulated species infecting wheat.</title>
        <authorList>
            <person name="Nguyen H.D.T."/>
            <person name="Sultana T."/>
            <person name="Kesanakurti P."/>
            <person name="Hambleton S."/>
        </authorList>
    </citation>
    <scope>NUCLEOTIDE SEQUENCE</scope>
    <source>
        <strain evidence="4">DAOMC 238032</strain>
    </source>
</reference>
<feature type="domain" description="HTH CENPB-type" evidence="2">
    <location>
        <begin position="54"/>
        <end position="128"/>
    </location>
</feature>
<dbReference type="PANTHER" id="PTHR19303:SF74">
    <property type="entry name" value="POGO TRANSPOSABLE ELEMENT WITH KRAB DOMAIN"/>
    <property type="match status" value="1"/>
</dbReference>
<dbReference type="Proteomes" id="UP000836402">
    <property type="component" value="Unassembled WGS sequence"/>
</dbReference>
<dbReference type="GO" id="GO:0005634">
    <property type="term" value="C:nucleus"/>
    <property type="evidence" value="ECO:0007669"/>
    <property type="project" value="TreeGrafter"/>
</dbReference>
<gene>
    <name evidence="4" type="ORF">A4X03_0g8214</name>
    <name evidence="3" type="ORF">JKIAZH3_G2039</name>
</gene>
<dbReference type="Pfam" id="PF03184">
    <property type="entry name" value="DDE_1"/>
    <property type="match status" value="1"/>
</dbReference>
<evidence type="ECO:0000313" key="4">
    <source>
        <dbReference type="EMBL" id="KAE8241112.1"/>
    </source>
</evidence>
<name>A0A8T8SIR4_9BASI</name>
<protein>
    <recommendedName>
        <fullName evidence="2">HTH CENPB-type domain-containing protein</fullName>
    </recommendedName>
</protein>
<accession>A0A8T8SIR4</accession>
<evidence type="ECO:0000313" key="3">
    <source>
        <dbReference type="EMBL" id="CAD6954010.1"/>
    </source>
</evidence>
<dbReference type="PANTHER" id="PTHR19303">
    <property type="entry name" value="TRANSPOSON"/>
    <property type="match status" value="1"/>
</dbReference>
<dbReference type="InterPro" id="IPR050863">
    <property type="entry name" value="CenT-Element_Derived"/>
</dbReference>
<reference evidence="4" key="1">
    <citation type="submission" date="2016-04" db="EMBL/GenBank/DDBJ databases">
        <authorList>
            <person name="Nguyen H.D."/>
            <person name="Kesanakurti P."/>
            <person name="Cullis J."/>
            <person name="Levesque C.A."/>
            <person name="Hambleton S."/>
        </authorList>
    </citation>
    <scope>NUCLEOTIDE SEQUENCE</scope>
    <source>
        <strain evidence="4">DAOMC 238032</strain>
    </source>
</reference>
<evidence type="ECO:0000313" key="6">
    <source>
        <dbReference type="Proteomes" id="UP000836402"/>
    </source>
</evidence>
<dbReference type="InterPro" id="IPR006600">
    <property type="entry name" value="HTH_CenpB_DNA-bd_dom"/>
</dbReference>
<evidence type="ECO:0000256" key="1">
    <source>
        <dbReference type="ARBA" id="ARBA00023125"/>
    </source>
</evidence>
<sequence>MPSNYHEDEEKLQCALEEARSTVGKVNISALARKYGVDMQRLTRRYKGKESKTTRAPTNRKLTDAQESAILAWIDVLDQLELSARPSLIEASANQLLREAHTDAGPLPVVGENWVRNFLYRHPDLSVVKQKAQELTRMIHDRSTCSAFFRKLKKVIDDNGITPSDVWNMDEVGFRIEIGGQQWIVTLCPSREARIAINTSRESVTCVEAVSASGSHIPPMVILAASQHSEAWVKNDLDKDTLIAVSESGYSDDILALRWIKHFNVKTKNLSRGHKRLLIFDGHGSHCTKQFLQVCTDNDIIPFSLPPHSSHFLQPLDVAVFQPYKHWHRDAIDKATRTGCTSFGKTEFLAALNSIRLAALKPKHN</sequence>
<dbReference type="EMBL" id="LWDD02002344">
    <property type="protein sequence ID" value="KAE8241112.1"/>
    <property type="molecule type" value="Genomic_DNA"/>
</dbReference>
<proteinExistence type="predicted"/>
<dbReference type="Pfam" id="PF03221">
    <property type="entry name" value="HTH_Tnp_Tc5"/>
    <property type="match status" value="1"/>
</dbReference>
<dbReference type="AlphaFoldDB" id="A0A8T8SIR4"/>
<reference evidence="3" key="3">
    <citation type="submission" date="2020-10" db="EMBL/GenBank/DDBJ databases">
        <authorList>
            <person name="Sedaghatjoo S."/>
        </authorList>
    </citation>
    <scope>NUCLEOTIDE SEQUENCE</scope>
    <source>
        <strain evidence="3">AZH3</strain>
    </source>
</reference>
<dbReference type="GO" id="GO:0003677">
    <property type="term" value="F:DNA binding"/>
    <property type="evidence" value="ECO:0007669"/>
    <property type="project" value="UniProtKB-KW"/>
</dbReference>
<dbReference type="InterPro" id="IPR004875">
    <property type="entry name" value="DDE_SF_endonuclease_dom"/>
</dbReference>
<evidence type="ECO:0000259" key="2">
    <source>
        <dbReference type="PROSITE" id="PS51253"/>
    </source>
</evidence>
<dbReference type="Proteomes" id="UP000077671">
    <property type="component" value="Unassembled WGS sequence"/>
</dbReference>
<dbReference type="PROSITE" id="PS51253">
    <property type="entry name" value="HTH_CENPB"/>
    <property type="match status" value="1"/>
</dbReference>
<keyword evidence="1" id="KW-0238">DNA-binding</keyword>
<keyword evidence="6" id="KW-1185">Reference proteome</keyword>
<dbReference type="EMBL" id="CAJHJG010005995">
    <property type="protein sequence ID" value="CAD6954010.1"/>
    <property type="molecule type" value="Genomic_DNA"/>
</dbReference>